<dbReference type="GO" id="GO:0005886">
    <property type="term" value="C:plasma membrane"/>
    <property type="evidence" value="ECO:0007669"/>
    <property type="project" value="UniProtKB-SubCell"/>
</dbReference>
<dbReference type="InterPro" id="IPR003838">
    <property type="entry name" value="ABC3_permease_C"/>
</dbReference>
<evidence type="ECO:0000256" key="4">
    <source>
        <dbReference type="ARBA" id="ARBA00022989"/>
    </source>
</evidence>
<feature type="transmembrane region" description="Helical" evidence="7">
    <location>
        <begin position="402"/>
        <end position="424"/>
    </location>
</feature>
<sequence length="810" mass="82280">MLWLVLSTLRHRKAGFAGAFVALLCAAALVCACGVLLDTGLRGSVAPERYAGSPVVVTGDQFVHKTFAKKKGKVKHKAKAIAERAWLPESVAAEVRSADGVRGVVTEVTFPAEIGGSGGDGRESWGHGWESAALTPFTLRDGRAPSADDEIVIDAATARAEGLRPGATVEVASAVPGRYRVVGVTAQALDHQTAVFFSTAQARRLSGRDGMVTAIGAHGPRRAVEDAVRGTGVTVHTGADRGRAEFLGAEKSRIKLISLGGALGGTALLVAILVVAGTFALSVQQRDRELALLRAVAATPRQVRRMIGREALLVGLLAGPLGAAAGLPLAVLLRDRFRGLGALPPNLDLVVGPFPPAAAVLAAVAAAFAAARITARRTARIRPVEALGDAAPARGRLGAVRIVGGLAVAAGAAVLTAVLSGLHTEAASSPVTVLTAIVWTVAVALLGPAVVRAAVAVLAPPLRLSPVGGHLAAANLRAGARRVASVVTPLTLMTGLTATILFAQTTMGHAATRQATEGTIAAHVLGPKVPHATAERIRRAPGVTAVTEVLRGTVRVDLENYAIQGVTPEGLDKTMDLDVREGSLQNLNPSAIAVSRTAADRLGVRPGERLRLTLGDGTPVAPTVIAVYGRGLGFGDLTVSRDLLAAHVDDPRGTLLIAGTPPPGLPVTGAAALAAAGASASAEVNLVAMALILAFTAIAVVNTLAMATAGRAREFALLRLVGTTRRQITRMLGWETLAVVAVAGALGTAIALATLTAFGRGMTGGGAHIPPLGLLGVLAWGGVLAGTATVLPAWTAMAARPADALGARDD</sequence>
<organism evidence="9 10">
    <name type="scientific">Actinomadura chibensis</name>
    <dbReference type="NCBI Taxonomy" id="392828"/>
    <lineage>
        <taxon>Bacteria</taxon>
        <taxon>Bacillati</taxon>
        <taxon>Actinomycetota</taxon>
        <taxon>Actinomycetes</taxon>
        <taxon>Streptosporangiales</taxon>
        <taxon>Thermomonosporaceae</taxon>
        <taxon>Actinomadura</taxon>
    </lineage>
</organism>
<proteinExistence type="inferred from homology"/>
<keyword evidence="4 7" id="KW-1133">Transmembrane helix</keyword>
<feature type="domain" description="ABC3 transporter permease C-terminal" evidence="8">
    <location>
        <begin position="264"/>
        <end position="381"/>
    </location>
</feature>
<feature type="domain" description="ABC3 transporter permease C-terminal" evidence="8">
    <location>
        <begin position="687"/>
        <end position="798"/>
    </location>
</feature>
<evidence type="ECO:0000256" key="5">
    <source>
        <dbReference type="ARBA" id="ARBA00023136"/>
    </source>
</evidence>
<dbReference type="GO" id="GO:0022857">
    <property type="term" value="F:transmembrane transporter activity"/>
    <property type="evidence" value="ECO:0007669"/>
    <property type="project" value="TreeGrafter"/>
</dbReference>
<feature type="transmembrane region" description="Helical" evidence="7">
    <location>
        <begin position="731"/>
        <end position="752"/>
    </location>
</feature>
<comment type="subcellular location">
    <subcellularLocation>
        <location evidence="1">Cell membrane</location>
        <topology evidence="1">Multi-pass membrane protein</topology>
    </subcellularLocation>
</comment>
<dbReference type="Proteomes" id="UP000323380">
    <property type="component" value="Unassembled WGS sequence"/>
</dbReference>
<gene>
    <name evidence="9" type="ORF">FXF69_01985</name>
</gene>
<feature type="transmembrane region" description="Helical" evidence="7">
    <location>
        <begin position="311"/>
        <end position="333"/>
    </location>
</feature>
<comment type="similarity">
    <text evidence="6">Belongs to the ABC-4 integral membrane protein family.</text>
</comment>
<dbReference type="InterPro" id="IPR050250">
    <property type="entry name" value="Macrolide_Exporter_MacB"/>
</dbReference>
<keyword evidence="10" id="KW-1185">Reference proteome</keyword>
<evidence type="ECO:0000256" key="6">
    <source>
        <dbReference type="ARBA" id="ARBA00038076"/>
    </source>
</evidence>
<feature type="transmembrane region" description="Helical" evidence="7">
    <location>
        <begin position="256"/>
        <end position="281"/>
    </location>
</feature>
<dbReference type="RefSeq" id="WP_148344236.1">
    <property type="nucleotide sequence ID" value="NZ_VSFG01000001.1"/>
</dbReference>
<dbReference type="STRING" id="1220554.GCA_001552135_05001"/>
<feature type="transmembrane region" description="Helical" evidence="7">
    <location>
        <begin position="436"/>
        <end position="462"/>
    </location>
</feature>
<evidence type="ECO:0000313" key="9">
    <source>
        <dbReference type="EMBL" id="TYB48030.1"/>
    </source>
</evidence>
<feature type="transmembrane region" description="Helical" evidence="7">
    <location>
        <begin position="772"/>
        <end position="794"/>
    </location>
</feature>
<dbReference type="EMBL" id="VSFG01000001">
    <property type="protein sequence ID" value="TYB48030.1"/>
    <property type="molecule type" value="Genomic_DNA"/>
</dbReference>
<evidence type="ECO:0000259" key="8">
    <source>
        <dbReference type="Pfam" id="PF02687"/>
    </source>
</evidence>
<evidence type="ECO:0000313" key="10">
    <source>
        <dbReference type="Proteomes" id="UP000323380"/>
    </source>
</evidence>
<feature type="transmembrane region" description="Helical" evidence="7">
    <location>
        <begin position="483"/>
        <end position="503"/>
    </location>
</feature>
<evidence type="ECO:0000256" key="2">
    <source>
        <dbReference type="ARBA" id="ARBA00022475"/>
    </source>
</evidence>
<keyword evidence="5 7" id="KW-0472">Membrane</keyword>
<dbReference type="PANTHER" id="PTHR30572">
    <property type="entry name" value="MEMBRANE COMPONENT OF TRANSPORTER-RELATED"/>
    <property type="match status" value="1"/>
</dbReference>
<accession>A0A5D0NTL6</accession>
<comment type="caution">
    <text evidence="9">The sequence shown here is derived from an EMBL/GenBank/DDBJ whole genome shotgun (WGS) entry which is preliminary data.</text>
</comment>
<keyword evidence="3 7" id="KW-0812">Transmembrane</keyword>
<evidence type="ECO:0000256" key="3">
    <source>
        <dbReference type="ARBA" id="ARBA00022692"/>
    </source>
</evidence>
<protein>
    <submittedName>
        <fullName evidence="9">ABC transporter permease</fullName>
    </submittedName>
</protein>
<dbReference type="PANTHER" id="PTHR30572:SF4">
    <property type="entry name" value="ABC TRANSPORTER PERMEASE YTRF"/>
    <property type="match status" value="1"/>
</dbReference>
<dbReference type="AlphaFoldDB" id="A0A5D0NTL6"/>
<evidence type="ECO:0000256" key="7">
    <source>
        <dbReference type="SAM" id="Phobius"/>
    </source>
</evidence>
<dbReference type="Pfam" id="PF02687">
    <property type="entry name" value="FtsX"/>
    <property type="match status" value="2"/>
</dbReference>
<evidence type="ECO:0000256" key="1">
    <source>
        <dbReference type="ARBA" id="ARBA00004651"/>
    </source>
</evidence>
<feature type="transmembrane region" description="Helical" evidence="7">
    <location>
        <begin position="353"/>
        <end position="373"/>
    </location>
</feature>
<reference evidence="9 10" key="1">
    <citation type="submission" date="2019-08" db="EMBL/GenBank/DDBJ databases">
        <title>Actinomadura sp. nov. CYP1-5 isolated from mountain soil.</title>
        <authorList>
            <person name="Songsumanus A."/>
            <person name="Kuncharoen N."/>
            <person name="Kudo T."/>
            <person name="Yuki M."/>
            <person name="Igarashi Y."/>
            <person name="Tanasupawat S."/>
        </authorList>
    </citation>
    <scope>NUCLEOTIDE SEQUENCE [LARGE SCALE GENOMIC DNA]</scope>
    <source>
        <strain evidence="9 10">JCM 14158</strain>
    </source>
</reference>
<name>A0A5D0NTL6_9ACTN</name>
<feature type="transmembrane region" description="Helical" evidence="7">
    <location>
        <begin position="686"/>
        <end position="710"/>
    </location>
</feature>
<keyword evidence="2" id="KW-1003">Cell membrane</keyword>